<name>A0AAJ7XJ67_PETMA</name>
<dbReference type="GO" id="GO:0061630">
    <property type="term" value="F:ubiquitin protein ligase activity"/>
    <property type="evidence" value="ECO:0007669"/>
    <property type="project" value="TreeGrafter"/>
</dbReference>
<reference evidence="8" key="1">
    <citation type="submission" date="2025-08" db="UniProtKB">
        <authorList>
            <consortium name="RefSeq"/>
        </authorList>
    </citation>
    <scope>IDENTIFICATION</scope>
    <source>
        <tissue evidence="8">Sperm</tissue>
    </source>
</reference>
<evidence type="ECO:0000313" key="8">
    <source>
        <dbReference type="RefSeq" id="XP_032836674.1"/>
    </source>
</evidence>
<keyword evidence="7" id="KW-1185">Reference proteome</keyword>
<dbReference type="SUPFAM" id="SSF57850">
    <property type="entry name" value="RING/U-box"/>
    <property type="match status" value="1"/>
</dbReference>
<keyword evidence="2 4" id="KW-0863">Zinc-finger</keyword>
<protein>
    <submittedName>
        <fullName evidence="8">RING finger protein 223-like</fullName>
    </submittedName>
</protein>
<feature type="compositionally biased region" description="Basic and acidic residues" evidence="5">
    <location>
        <begin position="20"/>
        <end position="43"/>
    </location>
</feature>
<evidence type="ECO:0000256" key="4">
    <source>
        <dbReference type="PROSITE-ProRule" id="PRU00175"/>
    </source>
</evidence>
<dbReference type="PROSITE" id="PS00518">
    <property type="entry name" value="ZF_RING_1"/>
    <property type="match status" value="1"/>
</dbReference>
<dbReference type="GO" id="GO:0008270">
    <property type="term" value="F:zinc ion binding"/>
    <property type="evidence" value="ECO:0007669"/>
    <property type="project" value="UniProtKB-KW"/>
</dbReference>
<dbReference type="InterPro" id="IPR051435">
    <property type="entry name" value="RING_finger_E3_ubiq-ligases"/>
</dbReference>
<evidence type="ECO:0000259" key="6">
    <source>
        <dbReference type="PROSITE" id="PS50089"/>
    </source>
</evidence>
<gene>
    <name evidence="8" type="primary">LOC116958256</name>
</gene>
<feature type="region of interest" description="Disordered" evidence="5">
    <location>
        <begin position="178"/>
        <end position="199"/>
    </location>
</feature>
<dbReference type="Pfam" id="PF13445">
    <property type="entry name" value="zf-RING_UBOX"/>
    <property type="match status" value="1"/>
</dbReference>
<feature type="compositionally biased region" description="Polar residues" evidence="5">
    <location>
        <begin position="10"/>
        <end position="19"/>
    </location>
</feature>
<evidence type="ECO:0000256" key="2">
    <source>
        <dbReference type="ARBA" id="ARBA00022771"/>
    </source>
</evidence>
<dbReference type="SMART" id="SM00184">
    <property type="entry name" value="RING"/>
    <property type="match status" value="1"/>
</dbReference>
<keyword evidence="1" id="KW-0479">Metal-binding</keyword>
<dbReference type="InterPro" id="IPR027370">
    <property type="entry name" value="Znf-RING_euk"/>
</dbReference>
<dbReference type="InterPro" id="IPR017907">
    <property type="entry name" value="Znf_RING_CS"/>
</dbReference>
<organism evidence="7 8">
    <name type="scientific">Petromyzon marinus</name>
    <name type="common">Sea lamprey</name>
    <dbReference type="NCBI Taxonomy" id="7757"/>
    <lineage>
        <taxon>Eukaryota</taxon>
        <taxon>Metazoa</taxon>
        <taxon>Chordata</taxon>
        <taxon>Craniata</taxon>
        <taxon>Vertebrata</taxon>
        <taxon>Cyclostomata</taxon>
        <taxon>Hyperoartia</taxon>
        <taxon>Petromyzontiformes</taxon>
        <taxon>Petromyzontidae</taxon>
        <taxon>Petromyzon</taxon>
    </lineage>
</organism>
<dbReference type="Gene3D" id="3.30.40.10">
    <property type="entry name" value="Zinc/RING finger domain, C3HC4 (zinc finger)"/>
    <property type="match status" value="1"/>
</dbReference>
<evidence type="ECO:0000313" key="7">
    <source>
        <dbReference type="Proteomes" id="UP001318040"/>
    </source>
</evidence>
<proteinExistence type="predicted"/>
<dbReference type="GO" id="GO:0016567">
    <property type="term" value="P:protein ubiquitination"/>
    <property type="evidence" value="ECO:0007669"/>
    <property type="project" value="TreeGrafter"/>
</dbReference>
<evidence type="ECO:0000256" key="1">
    <source>
        <dbReference type="ARBA" id="ARBA00022723"/>
    </source>
</evidence>
<dbReference type="AlphaFoldDB" id="A0AAJ7XJ67"/>
<dbReference type="Proteomes" id="UP001318040">
    <property type="component" value="Chromosome 74"/>
</dbReference>
<dbReference type="KEGG" id="pmrn:116958256"/>
<keyword evidence="3" id="KW-0862">Zinc</keyword>
<evidence type="ECO:0000256" key="3">
    <source>
        <dbReference type="ARBA" id="ARBA00022833"/>
    </source>
</evidence>
<sequence length="263" mass="28275">MDITAEVQRSRPQCSGQVNSERKDSQPRVHRGHGDGSEPRSRGQVETGPRGPQPRDEAELPQRGECPVCYHHYDNAFRTPKLLACGHTFCVACLARVVGPRPLPRPASLCCPLCRCPSRLPPRGAPGLPPDPVELGRLPPTRRRPRRLQLRRGRLWCRRRRPRGGGGGAFSMALLSDPAPAPRRSGDVAAATGDGPRVEPPVASLHVGATRDGPTVEPPVASLHVGATRDGPTVEPPVASLHRKILALVLQEVVEVVVVVAVG</sequence>
<dbReference type="PANTHER" id="PTHR22791:SF6">
    <property type="entry name" value="RING-TYPE DOMAIN-CONTAINING PROTEIN"/>
    <property type="match status" value="1"/>
</dbReference>
<dbReference type="PANTHER" id="PTHR22791">
    <property type="entry name" value="RING-TYPE DOMAIN-CONTAINING PROTEIN"/>
    <property type="match status" value="1"/>
</dbReference>
<feature type="region of interest" description="Disordered" evidence="5">
    <location>
        <begin position="1"/>
        <end position="60"/>
    </location>
</feature>
<dbReference type="PROSITE" id="PS50089">
    <property type="entry name" value="ZF_RING_2"/>
    <property type="match status" value="1"/>
</dbReference>
<dbReference type="InterPro" id="IPR013083">
    <property type="entry name" value="Znf_RING/FYVE/PHD"/>
</dbReference>
<feature type="domain" description="RING-type" evidence="6">
    <location>
        <begin position="66"/>
        <end position="115"/>
    </location>
</feature>
<dbReference type="InterPro" id="IPR001841">
    <property type="entry name" value="Znf_RING"/>
</dbReference>
<evidence type="ECO:0000256" key="5">
    <source>
        <dbReference type="SAM" id="MobiDB-lite"/>
    </source>
</evidence>
<dbReference type="RefSeq" id="XP_032836674.1">
    <property type="nucleotide sequence ID" value="XM_032980783.1"/>
</dbReference>
<accession>A0AAJ7XJ67</accession>